<evidence type="ECO:0000256" key="1">
    <source>
        <dbReference type="ARBA" id="ARBA00004976"/>
    </source>
</evidence>
<evidence type="ECO:0000259" key="3">
    <source>
        <dbReference type="PROSITE" id="PS50110"/>
    </source>
</evidence>
<dbReference type="GO" id="GO:0000160">
    <property type="term" value="P:phosphorelay signal transduction system"/>
    <property type="evidence" value="ECO:0007669"/>
    <property type="project" value="InterPro"/>
</dbReference>
<dbReference type="Gene3D" id="1.10.287.860">
    <property type="entry name" value="Nucleotidyltransferase"/>
    <property type="match status" value="1"/>
</dbReference>
<comment type="pathway">
    <text evidence="1">Purine metabolism; ppGpp biosynthesis; ppGpp from GTP: step 1/2.</text>
</comment>
<dbReference type="AlphaFoldDB" id="F0TG53"/>
<dbReference type="STRING" id="1604.LAC30SC_07970"/>
<dbReference type="HOGENOM" id="CLU_962363_0_0_9"/>
<proteinExistence type="predicted"/>
<dbReference type="InterPro" id="IPR043519">
    <property type="entry name" value="NT_sf"/>
</dbReference>
<dbReference type="KEGG" id="lai:LAC30SC_07970"/>
<dbReference type="PANTHER" id="PTHR47837:SF2">
    <property type="entry name" value="GTP PYROPHOSPHOKINASE YWAC"/>
    <property type="match status" value="1"/>
</dbReference>
<dbReference type="Gene3D" id="6.10.250.690">
    <property type="match status" value="1"/>
</dbReference>
<dbReference type="Pfam" id="PF04607">
    <property type="entry name" value="RelA_SpoT"/>
    <property type="match status" value="1"/>
</dbReference>
<evidence type="ECO:0000313" key="4">
    <source>
        <dbReference type="EMBL" id="ADZ07697.1"/>
    </source>
</evidence>
<organism evidence="4 5">
    <name type="scientific">Lactobacillus amylovorus</name>
    <dbReference type="NCBI Taxonomy" id="1604"/>
    <lineage>
        <taxon>Bacteria</taxon>
        <taxon>Bacillati</taxon>
        <taxon>Bacillota</taxon>
        <taxon>Bacilli</taxon>
        <taxon>Lactobacillales</taxon>
        <taxon>Lactobacillaceae</taxon>
        <taxon>Lactobacillus</taxon>
    </lineage>
</organism>
<dbReference type="SUPFAM" id="SSF52172">
    <property type="entry name" value="CheY-like"/>
    <property type="match status" value="1"/>
</dbReference>
<dbReference type="SUPFAM" id="SSF81301">
    <property type="entry name" value="Nucleotidyltransferase"/>
    <property type="match status" value="1"/>
</dbReference>
<dbReference type="CDD" id="cd05399">
    <property type="entry name" value="NT_Rel-Spo_like"/>
    <property type="match status" value="1"/>
</dbReference>
<dbReference type="InterPro" id="IPR011006">
    <property type="entry name" value="CheY-like_superfamily"/>
</dbReference>
<dbReference type="Gene3D" id="3.30.460.10">
    <property type="entry name" value="Beta Polymerase, domain 2"/>
    <property type="match status" value="1"/>
</dbReference>
<evidence type="ECO:0000313" key="5">
    <source>
        <dbReference type="Proteomes" id="UP000007491"/>
    </source>
</evidence>
<dbReference type="PANTHER" id="PTHR47837">
    <property type="entry name" value="GTP PYROPHOSPHOKINASE YJBM"/>
    <property type="match status" value="1"/>
</dbReference>
<dbReference type="GO" id="GO:0015970">
    <property type="term" value="P:guanosine tetraphosphate biosynthetic process"/>
    <property type="evidence" value="ECO:0007669"/>
    <property type="project" value="UniProtKB-UniPathway"/>
</dbReference>
<evidence type="ECO:0000256" key="2">
    <source>
        <dbReference type="PROSITE-ProRule" id="PRU00169"/>
    </source>
</evidence>
<keyword evidence="2" id="KW-0597">Phosphoprotein</keyword>
<dbReference type="InterPro" id="IPR007685">
    <property type="entry name" value="RelA_SpoT"/>
</dbReference>
<accession>F0TG53</accession>
<dbReference type="UniPathway" id="UPA00908">
    <property type="reaction ID" value="UER00884"/>
</dbReference>
<protein>
    <recommendedName>
        <fullName evidence="3">Response regulatory domain-containing protein</fullName>
    </recommendedName>
</protein>
<dbReference type="InterPro" id="IPR052366">
    <property type="entry name" value="GTP_Pyrophosphokinase"/>
</dbReference>
<sequence>MNRFDELNNNYQKVHHERLYEHLNGRVKSEASMEEKCTRKHYPLTAHSALREVRDSIGLRVVCNFIDDIYTCIDYIKSWDDVSVYNEKDYITNAKPNGYRSYHMILEITVPDEDVDGNIPGHYFVEVQLRTIAMDTWASLEREMKYKHQIKNPEMIGKELKRVADELASCDVRCKHADDSSVMDGITALKKIRESDDKTYILMLTAKAEVDDRVTGLDSGADDYITKPFSLKELLARLCSKERREDDYTPNLLTVGDVTFNVEQQNLASHNSIQLSGPETQLMNYFFAK</sequence>
<name>F0TG53_LACAM</name>
<gene>
    <name evidence="4" type="ordered locus">LAC30SC_07970</name>
</gene>
<dbReference type="InterPro" id="IPR001789">
    <property type="entry name" value="Sig_transdc_resp-reg_receiver"/>
</dbReference>
<feature type="modified residue" description="4-aspartylphosphate" evidence="2">
    <location>
        <position position="171"/>
    </location>
</feature>
<dbReference type="PROSITE" id="PS50110">
    <property type="entry name" value="RESPONSE_REGULATORY"/>
    <property type="match status" value="1"/>
</dbReference>
<dbReference type="SMART" id="SM00954">
    <property type="entry name" value="RelA_SpoT"/>
    <property type="match status" value="1"/>
</dbReference>
<feature type="domain" description="Response regulatory" evidence="3">
    <location>
        <begin position="122"/>
        <end position="242"/>
    </location>
</feature>
<reference key="2">
    <citation type="submission" date="2011-02" db="EMBL/GenBank/DDBJ databases">
        <authorList>
            <person name="Roh H."/>
            <person name="Ko H.-J."/>
            <person name="Kim S.-H."/>
            <person name="Choi I.-G."/>
            <person name="Oh S."/>
        </authorList>
    </citation>
    <scope>NUCLEOTIDE SEQUENCE</scope>
    <source>
        <strain>30SC</strain>
    </source>
</reference>
<reference evidence="4 5" key="1">
    <citation type="journal article" date="2011" name="J. Bacteriol.">
        <title>Complete genome sequencing of Lactobacillus acidophilus 30SC, isolated from swine intestine.</title>
        <authorList>
            <person name="Oh S."/>
            <person name="Roh H."/>
            <person name="Ko H.J."/>
            <person name="Kim S."/>
            <person name="Kim K.H."/>
            <person name="Lee S.E."/>
            <person name="Chang I.S."/>
            <person name="Kim S."/>
            <person name="Choi I.G."/>
        </authorList>
    </citation>
    <scope>NUCLEOTIDE SEQUENCE [LARGE SCALE GENOMIC DNA]</scope>
    <source>
        <strain evidence="4 5">30SC</strain>
    </source>
</reference>
<dbReference type="Proteomes" id="UP000007491">
    <property type="component" value="Chromosome"/>
</dbReference>
<dbReference type="Pfam" id="PF00072">
    <property type="entry name" value="Response_reg"/>
    <property type="match status" value="1"/>
</dbReference>
<dbReference type="SMART" id="SM00448">
    <property type="entry name" value="REC"/>
    <property type="match status" value="1"/>
</dbReference>
<dbReference type="EMBL" id="CP002559">
    <property type="protein sequence ID" value="ADZ07697.1"/>
    <property type="molecule type" value="Genomic_DNA"/>
</dbReference>